<dbReference type="PRINTS" id="PR00083">
    <property type="entry name" value="HOLDHDRGNASE"/>
</dbReference>
<evidence type="ECO:0000256" key="2">
    <source>
        <dbReference type="ARBA" id="ARBA00023102"/>
    </source>
</evidence>
<dbReference type="InterPro" id="IPR016161">
    <property type="entry name" value="Ald_DH/histidinol_DH"/>
</dbReference>
<name>A0A424Z237_9EURY</name>
<dbReference type="GO" id="GO:0051287">
    <property type="term" value="F:NAD binding"/>
    <property type="evidence" value="ECO:0007669"/>
    <property type="project" value="InterPro"/>
</dbReference>
<gene>
    <name evidence="4" type="ORF">D5R95_03085</name>
</gene>
<accession>A0A424Z237</accession>
<comment type="caution">
    <text evidence="4">The sequence shown here is derived from an EMBL/GenBank/DDBJ whole genome shotgun (WGS) entry which is preliminary data.</text>
</comment>
<dbReference type="InterPro" id="IPR012131">
    <property type="entry name" value="Hstdl_DH"/>
</dbReference>
<evidence type="ECO:0000313" key="5">
    <source>
        <dbReference type="Proteomes" id="UP000284763"/>
    </source>
</evidence>
<dbReference type="GO" id="GO:0004399">
    <property type="term" value="F:histidinol dehydrogenase activity"/>
    <property type="evidence" value="ECO:0007669"/>
    <property type="project" value="TreeGrafter"/>
</dbReference>
<dbReference type="GO" id="GO:0005737">
    <property type="term" value="C:cytoplasm"/>
    <property type="evidence" value="ECO:0007669"/>
    <property type="project" value="TreeGrafter"/>
</dbReference>
<organism evidence="4 5">
    <name type="scientific">Methanosalsum natronophilum</name>
    <dbReference type="NCBI Taxonomy" id="768733"/>
    <lineage>
        <taxon>Archaea</taxon>
        <taxon>Methanobacteriati</taxon>
        <taxon>Methanobacteriota</taxon>
        <taxon>Stenosarchaea group</taxon>
        <taxon>Methanomicrobia</taxon>
        <taxon>Methanosarcinales</taxon>
        <taxon>Methanosarcinaceae</taxon>
        <taxon>Methanosalsum</taxon>
    </lineage>
</organism>
<dbReference type="SUPFAM" id="SSF53720">
    <property type="entry name" value="ALDH-like"/>
    <property type="match status" value="1"/>
</dbReference>
<dbReference type="Proteomes" id="UP000284763">
    <property type="component" value="Unassembled WGS sequence"/>
</dbReference>
<dbReference type="EMBL" id="QZAB01000210">
    <property type="protein sequence ID" value="RQD88084.1"/>
    <property type="molecule type" value="Genomic_DNA"/>
</dbReference>
<comment type="similarity">
    <text evidence="3">Belongs to the histidinol dehydrogenase family.</text>
</comment>
<dbReference type="PANTHER" id="PTHR21256:SF2">
    <property type="entry name" value="HISTIDINE BIOSYNTHESIS TRIFUNCTIONAL PROTEIN"/>
    <property type="match status" value="1"/>
</dbReference>
<dbReference type="Pfam" id="PF00815">
    <property type="entry name" value="Histidinol_dh"/>
    <property type="match status" value="1"/>
</dbReference>
<protein>
    <submittedName>
        <fullName evidence="4">Histidinol dehydrogenase</fullName>
    </submittedName>
</protein>
<proteinExistence type="inferred from homology"/>
<feature type="non-terminal residue" evidence="4">
    <location>
        <position position="130"/>
    </location>
</feature>
<dbReference type="Gene3D" id="3.40.50.1980">
    <property type="entry name" value="Nitrogenase molybdenum iron protein domain"/>
    <property type="match status" value="1"/>
</dbReference>
<dbReference type="GO" id="GO:0046872">
    <property type="term" value="F:metal ion binding"/>
    <property type="evidence" value="ECO:0007669"/>
    <property type="project" value="InterPro"/>
</dbReference>
<dbReference type="AlphaFoldDB" id="A0A424Z237"/>
<keyword evidence="1" id="KW-0560">Oxidoreductase</keyword>
<keyword evidence="2" id="KW-0028">Amino-acid biosynthesis</keyword>
<evidence type="ECO:0000256" key="1">
    <source>
        <dbReference type="ARBA" id="ARBA00023002"/>
    </source>
</evidence>
<evidence type="ECO:0000256" key="3">
    <source>
        <dbReference type="RuleBase" id="RU004175"/>
    </source>
</evidence>
<evidence type="ECO:0000313" key="4">
    <source>
        <dbReference type="EMBL" id="RQD88084.1"/>
    </source>
</evidence>
<dbReference type="PANTHER" id="PTHR21256">
    <property type="entry name" value="HISTIDINOL DEHYDROGENASE HDH"/>
    <property type="match status" value="1"/>
</dbReference>
<dbReference type="GO" id="GO:0000105">
    <property type="term" value="P:L-histidine biosynthetic process"/>
    <property type="evidence" value="ECO:0007669"/>
    <property type="project" value="UniProtKB-KW"/>
</dbReference>
<keyword evidence="2" id="KW-0368">Histidine biosynthesis</keyword>
<reference evidence="4 5" key="1">
    <citation type="submission" date="2018-08" db="EMBL/GenBank/DDBJ databases">
        <title>The metabolism and importance of syntrophic acetate oxidation coupled to methane or sulfide production in haloalkaline environments.</title>
        <authorList>
            <person name="Timmers P.H.A."/>
            <person name="Vavourakis C.D."/>
            <person name="Sorokin D.Y."/>
            <person name="Sinninghe Damste J.S."/>
            <person name="Muyzer G."/>
            <person name="Stams A.J.M."/>
            <person name="Plugge C.M."/>
        </authorList>
    </citation>
    <scope>NUCLEOTIDE SEQUENCE [LARGE SCALE GENOMIC DNA]</scope>
    <source>
        <strain evidence="4">MSAO_Arc3</strain>
    </source>
</reference>
<sequence length="130" mass="14304">MDRGGELLEVKANVQTIVDDVKKKGDTSIKYYTKKFDGVEINSFEVPKEDIEQAYSMVDSEIIEAIQLSASNIRKFHEAQVPEKLWYIDVGDGMKLGQKCSPLESIGAYVPGGSASYPSTALMTIIPAKV</sequence>